<evidence type="ECO:0000259" key="2">
    <source>
        <dbReference type="Pfam" id="PF04892"/>
    </source>
</evidence>
<feature type="transmembrane region" description="Helical" evidence="1">
    <location>
        <begin position="107"/>
        <end position="124"/>
    </location>
</feature>
<keyword evidence="1" id="KW-1133">Transmembrane helix</keyword>
<feature type="domain" description="VanZ-like" evidence="2">
    <location>
        <begin position="44"/>
        <end position="122"/>
    </location>
</feature>
<sequence>MKVALVVYSVLLGIALLAPTSGTQSGMASWVSDLGVWVGFSAETASQSRAEFLCNAAILAPVSALGSLIWARTTWRDWTAYAFVIACAVELTQGALLPHRTASQVDIVANTLGGLVGGVAVLVARRLSRRRRAAGTPPTPPAR</sequence>
<reference evidence="4" key="1">
    <citation type="journal article" date="2019" name="Int. J. Syst. Evol. Microbiol.">
        <title>The Global Catalogue of Microorganisms (GCM) 10K type strain sequencing project: providing services to taxonomists for standard genome sequencing and annotation.</title>
        <authorList>
            <consortium name="The Broad Institute Genomics Platform"/>
            <consortium name="The Broad Institute Genome Sequencing Center for Infectious Disease"/>
            <person name="Wu L."/>
            <person name="Ma J."/>
        </authorList>
    </citation>
    <scope>NUCLEOTIDE SEQUENCE [LARGE SCALE GENOMIC DNA]</scope>
    <source>
        <strain evidence="4">JCM 18532</strain>
    </source>
</reference>
<dbReference type="Proteomes" id="UP001499882">
    <property type="component" value="Unassembled WGS sequence"/>
</dbReference>
<feature type="transmembrane region" description="Helical" evidence="1">
    <location>
        <begin position="78"/>
        <end position="95"/>
    </location>
</feature>
<feature type="transmembrane region" description="Helical" evidence="1">
    <location>
        <begin position="52"/>
        <end position="71"/>
    </location>
</feature>
<keyword evidence="1" id="KW-0472">Membrane</keyword>
<evidence type="ECO:0000313" key="4">
    <source>
        <dbReference type="Proteomes" id="UP001499882"/>
    </source>
</evidence>
<keyword evidence="4" id="KW-1185">Reference proteome</keyword>
<keyword evidence="1" id="KW-0812">Transmembrane</keyword>
<dbReference type="InterPro" id="IPR006976">
    <property type="entry name" value="VanZ-like"/>
</dbReference>
<organism evidence="3 4">
    <name type="scientific">Nocardioides endophyticus</name>
    <dbReference type="NCBI Taxonomy" id="1353775"/>
    <lineage>
        <taxon>Bacteria</taxon>
        <taxon>Bacillati</taxon>
        <taxon>Actinomycetota</taxon>
        <taxon>Actinomycetes</taxon>
        <taxon>Propionibacteriales</taxon>
        <taxon>Nocardioidaceae</taxon>
        <taxon>Nocardioides</taxon>
    </lineage>
</organism>
<accession>A0ABP8YXC8</accession>
<gene>
    <name evidence="3" type="ORF">GCM10023350_25700</name>
</gene>
<protein>
    <recommendedName>
        <fullName evidence="2">VanZ-like domain-containing protein</fullName>
    </recommendedName>
</protein>
<dbReference type="RefSeq" id="WP_345527184.1">
    <property type="nucleotide sequence ID" value="NZ_BAABKN010000015.1"/>
</dbReference>
<comment type="caution">
    <text evidence="3">The sequence shown here is derived from an EMBL/GenBank/DDBJ whole genome shotgun (WGS) entry which is preliminary data.</text>
</comment>
<evidence type="ECO:0000313" key="3">
    <source>
        <dbReference type="EMBL" id="GAA4740116.1"/>
    </source>
</evidence>
<dbReference type="EMBL" id="BAABKN010000015">
    <property type="protein sequence ID" value="GAA4740116.1"/>
    <property type="molecule type" value="Genomic_DNA"/>
</dbReference>
<evidence type="ECO:0000256" key="1">
    <source>
        <dbReference type="SAM" id="Phobius"/>
    </source>
</evidence>
<name>A0ABP8YXC8_9ACTN</name>
<proteinExistence type="predicted"/>
<dbReference type="Pfam" id="PF04892">
    <property type="entry name" value="VanZ"/>
    <property type="match status" value="1"/>
</dbReference>